<protein>
    <submittedName>
        <fullName evidence="1">Uncharacterized protein</fullName>
    </submittedName>
</protein>
<dbReference type="EMBL" id="JAUHHV010000004">
    <property type="protein sequence ID" value="KAK1428555.1"/>
    <property type="molecule type" value="Genomic_DNA"/>
</dbReference>
<name>A0AAD8KS65_TARER</name>
<reference evidence="1" key="1">
    <citation type="journal article" date="2023" name="bioRxiv">
        <title>Improved chromosome-level genome assembly for marigold (Tagetes erecta).</title>
        <authorList>
            <person name="Jiang F."/>
            <person name="Yuan L."/>
            <person name="Wang S."/>
            <person name="Wang H."/>
            <person name="Xu D."/>
            <person name="Wang A."/>
            <person name="Fan W."/>
        </authorList>
    </citation>
    <scope>NUCLEOTIDE SEQUENCE</scope>
    <source>
        <strain evidence="1">WSJ</strain>
        <tissue evidence="1">Leaf</tissue>
    </source>
</reference>
<dbReference type="AlphaFoldDB" id="A0AAD8KS65"/>
<dbReference type="PANTHER" id="PTHR31170:SF25">
    <property type="entry name" value="BNAA09G04570D PROTEIN"/>
    <property type="match status" value="1"/>
</dbReference>
<organism evidence="1 2">
    <name type="scientific">Tagetes erecta</name>
    <name type="common">African marigold</name>
    <dbReference type="NCBI Taxonomy" id="13708"/>
    <lineage>
        <taxon>Eukaryota</taxon>
        <taxon>Viridiplantae</taxon>
        <taxon>Streptophyta</taxon>
        <taxon>Embryophyta</taxon>
        <taxon>Tracheophyta</taxon>
        <taxon>Spermatophyta</taxon>
        <taxon>Magnoliopsida</taxon>
        <taxon>eudicotyledons</taxon>
        <taxon>Gunneridae</taxon>
        <taxon>Pentapetalae</taxon>
        <taxon>asterids</taxon>
        <taxon>campanulids</taxon>
        <taxon>Asterales</taxon>
        <taxon>Asteraceae</taxon>
        <taxon>Asteroideae</taxon>
        <taxon>Heliantheae alliance</taxon>
        <taxon>Tageteae</taxon>
        <taxon>Tagetes</taxon>
    </lineage>
</organism>
<proteinExistence type="predicted"/>
<accession>A0AAD8KS65</accession>
<evidence type="ECO:0000313" key="1">
    <source>
        <dbReference type="EMBL" id="KAK1428555.1"/>
    </source>
</evidence>
<dbReference type="PANTHER" id="PTHR31170">
    <property type="entry name" value="BNAC04G53230D PROTEIN"/>
    <property type="match status" value="1"/>
</dbReference>
<dbReference type="Pfam" id="PF03140">
    <property type="entry name" value="DUF247"/>
    <property type="match status" value="1"/>
</dbReference>
<evidence type="ECO:0000313" key="2">
    <source>
        <dbReference type="Proteomes" id="UP001229421"/>
    </source>
</evidence>
<dbReference type="InterPro" id="IPR004158">
    <property type="entry name" value="DUF247_pln"/>
</dbReference>
<keyword evidence="2" id="KW-1185">Reference proteome</keyword>
<comment type="caution">
    <text evidence="1">The sequence shown here is derived from an EMBL/GenBank/DDBJ whole genome shotgun (WGS) entry which is preliminary data.</text>
</comment>
<sequence length="382" mass="43954">MAPHTLRDLSPSSFKPRVVSIGPLHKKDENVQELEGRKTSYMIDLMHHTNSPQKETLKTCLEKVYLSMDQIKACYIWTDTYDDSEIAKMLVMDACFILHYILSYHFVAFEELDSGNAILRQSICYDLVLLENQIPFFIVDQIFQCIALKFIPNTSLIELIHPILSDLNLFEADIDTDNISISNTCHILSILHQCYKPQRNNYPSHDYSSKIHSAVDLDMAGVCFKPNQNPTWVLGMEVKLPRVPCFFWCWSKPTLRMPAMIVGDDSEFIFRNLMAYELSCTTSKHITSYSYAIDMLVNNSKDVAKLVDSRVLLNFMGSNEEVANMINNLGRDVWFKPSIPLSLLKPTSRFVRWPGNHLVWPINIHPGLLIWISAYNMYVLSI</sequence>
<gene>
    <name evidence="1" type="ORF">QVD17_17391</name>
</gene>
<dbReference type="Proteomes" id="UP001229421">
    <property type="component" value="Unassembled WGS sequence"/>
</dbReference>